<evidence type="ECO:0000256" key="1">
    <source>
        <dbReference type="SAM" id="MobiDB-lite"/>
    </source>
</evidence>
<feature type="region of interest" description="Disordered" evidence="1">
    <location>
        <begin position="34"/>
        <end position="56"/>
    </location>
</feature>
<organism evidence="2 3">
    <name type="scientific">Rubroshorea leprosula</name>
    <dbReference type="NCBI Taxonomy" id="152421"/>
    <lineage>
        <taxon>Eukaryota</taxon>
        <taxon>Viridiplantae</taxon>
        <taxon>Streptophyta</taxon>
        <taxon>Embryophyta</taxon>
        <taxon>Tracheophyta</taxon>
        <taxon>Spermatophyta</taxon>
        <taxon>Magnoliopsida</taxon>
        <taxon>eudicotyledons</taxon>
        <taxon>Gunneridae</taxon>
        <taxon>Pentapetalae</taxon>
        <taxon>rosids</taxon>
        <taxon>malvids</taxon>
        <taxon>Malvales</taxon>
        <taxon>Dipterocarpaceae</taxon>
        <taxon>Rubroshorea</taxon>
    </lineage>
</organism>
<dbReference type="AlphaFoldDB" id="A0AAV5M2F1"/>
<accession>A0AAV5M2F1</accession>
<reference evidence="2 3" key="1">
    <citation type="journal article" date="2021" name="Commun. Biol.">
        <title>The genome of Shorea leprosula (Dipterocarpaceae) highlights the ecological relevance of drought in aseasonal tropical rainforests.</title>
        <authorList>
            <person name="Ng K.K.S."/>
            <person name="Kobayashi M.J."/>
            <person name="Fawcett J.A."/>
            <person name="Hatakeyama M."/>
            <person name="Paape T."/>
            <person name="Ng C.H."/>
            <person name="Ang C.C."/>
            <person name="Tnah L.H."/>
            <person name="Lee C.T."/>
            <person name="Nishiyama T."/>
            <person name="Sese J."/>
            <person name="O'Brien M.J."/>
            <person name="Copetti D."/>
            <person name="Mohd Noor M.I."/>
            <person name="Ong R.C."/>
            <person name="Putra M."/>
            <person name="Sireger I.Z."/>
            <person name="Indrioko S."/>
            <person name="Kosugi Y."/>
            <person name="Izuno A."/>
            <person name="Isagi Y."/>
            <person name="Lee S.L."/>
            <person name="Shimizu K.K."/>
        </authorList>
    </citation>
    <scope>NUCLEOTIDE SEQUENCE [LARGE SCALE GENOMIC DNA]</scope>
    <source>
        <strain evidence="2">214</strain>
    </source>
</reference>
<dbReference type="Proteomes" id="UP001054252">
    <property type="component" value="Unassembled WGS sequence"/>
</dbReference>
<gene>
    <name evidence="2" type="ORF">SLEP1_g51173</name>
</gene>
<evidence type="ECO:0000313" key="3">
    <source>
        <dbReference type="Proteomes" id="UP001054252"/>
    </source>
</evidence>
<protein>
    <submittedName>
        <fullName evidence="2">Uncharacterized protein</fullName>
    </submittedName>
</protein>
<dbReference type="EMBL" id="BPVZ01000174">
    <property type="protein sequence ID" value="GKV43940.1"/>
    <property type="molecule type" value="Genomic_DNA"/>
</dbReference>
<sequence length="125" mass="14347">MDVNTGGSQEYQGMDEDDVFYAVIRRQILLLMADDDEDRPERAHRQGSNRIVGGVSSGVQAPRSYFTWEKTEKSNSVPTWLVNLWKNGNGTGVSVPYIAETRRKRPGRMNNERRRIYKPVHSNHP</sequence>
<proteinExistence type="predicted"/>
<name>A0AAV5M2F1_9ROSI</name>
<feature type="region of interest" description="Disordered" evidence="1">
    <location>
        <begin position="102"/>
        <end position="125"/>
    </location>
</feature>
<dbReference type="PANTHER" id="PTHR34956">
    <property type="entry name" value="OS05G0397300 PROTEIN"/>
    <property type="match status" value="1"/>
</dbReference>
<evidence type="ECO:0000313" key="2">
    <source>
        <dbReference type="EMBL" id="GKV43940.1"/>
    </source>
</evidence>
<keyword evidence="3" id="KW-1185">Reference proteome</keyword>
<dbReference type="PANTHER" id="PTHR34956:SF1">
    <property type="entry name" value="DUF4005 DOMAIN-CONTAINING PROTEIN"/>
    <property type="match status" value="1"/>
</dbReference>
<feature type="compositionally biased region" description="Basic residues" evidence="1">
    <location>
        <begin position="115"/>
        <end position="125"/>
    </location>
</feature>
<comment type="caution">
    <text evidence="2">The sequence shown here is derived from an EMBL/GenBank/DDBJ whole genome shotgun (WGS) entry which is preliminary data.</text>
</comment>